<dbReference type="Gene3D" id="3.90.1200.10">
    <property type="match status" value="1"/>
</dbReference>
<evidence type="ECO:0000259" key="1">
    <source>
        <dbReference type="SMART" id="SM00587"/>
    </source>
</evidence>
<accession>A0A3L8E2M6</accession>
<dbReference type="InterPro" id="IPR004119">
    <property type="entry name" value="EcKL"/>
</dbReference>
<reference evidence="2 3" key="1">
    <citation type="journal article" date="2018" name="Genome Res.">
        <title>The genomic architecture and molecular evolution of ant odorant receptors.</title>
        <authorList>
            <person name="McKenzie S.K."/>
            <person name="Kronauer D.J.C."/>
        </authorList>
    </citation>
    <scope>NUCLEOTIDE SEQUENCE [LARGE SCALE GENOMIC DNA]</scope>
    <source>
        <strain evidence="2">Clonal line C1</strain>
    </source>
</reference>
<dbReference type="InterPro" id="IPR015897">
    <property type="entry name" value="CHK_kinase-like"/>
</dbReference>
<dbReference type="Pfam" id="PF02958">
    <property type="entry name" value="EcKL"/>
    <property type="match status" value="1"/>
</dbReference>
<dbReference type="AlphaFoldDB" id="A0A3L8E2M6"/>
<evidence type="ECO:0000313" key="3">
    <source>
        <dbReference type="Proteomes" id="UP000279307"/>
    </source>
</evidence>
<organism evidence="2 3">
    <name type="scientific">Ooceraea biroi</name>
    <name type="common">Clonal raider ant</name>
    <name type="synonym">Cerapachys biroi</name>
    <dbReference type="NCBI Taxonomy" id="2015173"/>
    <lineage>
        <taxon>Eukaryota</taxon>
        <taxon>Metazoa</taxon>
        <taxon>Ecdysozoa</taxon>
        <taxon>Arthropoda</taxon>
        <taxon>Hexapoda</taxon>
        <taxon>Insecta</taxon>
        <taxon>Pterygota</taxon>
        <taxon>Neoptera</taxon>
        <taxon>Endopterygota</taxon>
        <taxon>Hymenoptera</taxon>
        <taxon>Apocrita</taxon>
        <taxon>Aculeata</taxon>
        <taxon>Formicoidea</taxon>
        <taxon>Formicidae</taxon>
        <taxon>Dorylinae</taxon>
        <taxon>Ooceraea</taxon>
    </lineage>
</organism>
<protein>
    <recommendedName>
        <fullName evidence="1">CHK kinase-like domain-containing protein</fullName>
    </recommendedName>
</protein>
<feature type="domain" description="CHK kinase-like" evidence="1">
    <location>
        <begin position="171"/>
        <end position="367"/>
    </location>
</feature>
<dbReference type="SMART" id="SM00587">
    <property type="entry name" value="CHK"/>
    <property type="match status" value="1"/>
</dbReference>
<dbReference type="Proteomes" id="UP000279307">
    <property type="component" value="Chromosome 1"/>
</dbReference>
<dbReference type="PANTHER" id="PTHR11012">
    <property type="entry name" value="PROTEIN KINASE-LIKE DOMAIN-CONTAINING"/>
    <property type="match status" value="1"/>
</dbReference>
<dbReference type="InterPro" id="IPR011009">
    <property type="entry name" value="Kinase-like_dom_sf"/>
</dbReference>
<dbReference type="OrthoDB" id="190089at2759"/>
<comment type="caution">
    <text evidence="2">The sequence shown here is derived from an EMBL/GenBank/DDBJ whole genome shotgun (WGS) entry which is preliminary data.</text>
</comment>
<evidence type="ECO:0000313" key="2">
    <source>
        <dbReference type="EMBL" id="RLU26449.1"/>
    </source>
</evidence>
<sequence>MLEWNILRLVKGIQNVGSSAISLISKDQYVPSAFFIDTSACGYHDARGRDAEGPSGRAVLRDNPQEATAGRDGRLLAGGYEIVPIDVVNGFLGQYYTLRATVARSPLETKSINFFTKTPPPVSSPQYDFIQEYGTFKKEVALYTTVFPEMLDGRDERCIPECCLGVENDVIVLEDMAHSGYTMTDKFMPFDYEHCATLMRTLAKFHAKSLIFEQQYKKTLHDKFTPCMQETLWPRTDGRARAMFDAAVKGIVSMVDLLPGLNSDHDGFKNKIKELCADHTDKLSPSAKHKNVLCHGDLWANNILFKYDDDGKPVECCLIDFQLARYNPPAHDVLCFLQFTTTRQLRKKHRNTLFRIYHDSMVAVMKEAGLSISDIFPWDEFDESIRDLHVMCMIHGVLNTPIMLLGPDAVSKYFCEKPELLESVLYVDRTPLICGQFKEAPEYRARMIDGLLELYDYLVN</sequence>
<proteinExistence type="predicted"/>
<dbReference type="SUPFAM" id="SSF56112">
    <property type="entry name" value="Protein kinase-like (PK-like)"/>
    <property type="match status" value="1"/>
</dbReference>
<gene>
    <name evidence="2" type="ORF">DMN91_000244</name>
</gene>
<dbReference type="PANTHER" id="PTHR11012:SF48">
    <property type="entry name" value="CHK KINASE-LIKE DOMAIN-CONTAINING PROTEIN-RELATED"/>
    <property type="match status" value="1"/>
</dbReference>
<name>A0A3L8E2M6_OOCBI</name>
<dbReference type="EMBL" id="QOIP01000001">
    <property type="protein sequence ID" value="RLU26449.1"/>
    <property type="molecule type" value="Genomic_DNA"/>
</dbReference>